<organism evidence="7 8">
    <name type="scientific">Nocardia stercoris</name>
    <dbReference type="NCBI Taxonomy" id="2483361"/>
    <lineage>
        <taxon>Bacteria</taxon>
        <taxon>Bacillati</taxon>
        <taxon>Actinomycetota</taxon>
        <taxon>Actinomycetes</taxon>
        <taxon>Mycobacteriales</taxon>
        <taxon>Nocardiaceae</taxon>
        <taxon>Nocardia</taxon>
    </lineage>
</organism>
<gene>
    <name evidence="7" type="ORF">EBN03_29715</name>
</gene>
<evidence type="ECO:0000313" key="8">
    <source>
        <dbReference type="Proteomes" id="UP000279275"/>
    </source>
</evidence>
<dbReference type="Pfam" id="PF04072">
    <property type="entry name" value="LCM"/>
    <property type="match status" value="1"/>
</dbReference>
<dbReference type="PANTHER" id="PTHR43619">
    <property type="entry name" value="S-ADENOSYL-L-METHIONINE-DEPENDENT METHYLTRANSFERASE YKTD-RELATED"/>
    <property type="match status" value="1"/>
</dbReference>
<dbReference type="GO" id="GO:0008168">
    <property type="term" value="F:methyltransferase activity"/>
    <property type="evidence" value="ECO:0007669"/>
    <property type="project" value="UniProtKB-UniRule"/>
</dbReference>
<dbReference type="Proteomes" id="UP000279275">
    <property type="component" value="Unassembled WGS sequence"/>
</dbReference>
<reference evidence="7 8" key="1">
    <citation type="submission" date="2018-10" db="EMBL/GenBank/DDBJ databases">
        <title>Isolation from cow dung.</title>
        <authorList>
            <person name="Ling L."/>
        </authorList>
    </citation>
    <scope>NUCLEOTIDE SEQUENCE [LARGE SCALE GENOMIC DNA]</scope>
    <source>
        <strain evidence="7 8">NEAU-LL90</strain>
    </source>
</reference>
<dbReference type="AlphaFoldDB" id="A0A3M2L208"/>
<evidence type="ECO:0000256" key="6">
    <source>
        <dbReference type="RuleBase" id="RU362030"/>
    </source>
</evidence>
<name>A0A3M2L208_9NOCA</name>
<accession>A0A3M2L208</accession>
<comment type="similarity">
    <text evidence="2 6">Belongs to the UPF0677 family.</text>
</comment>
<keyword evidence="3 6" id="KW-0489">Methyltransferase</keyword>
<dbReference type="GO" id="GO:0032259">
    <property type="term" value="P:methylation"/>
    <property type="evidence" value="ECO:0007669"/>
    <property type="project" value="UniProtKB-KW"/>
</dbReference>
<dbReference type="RefSeq" id="WP_122191460.1">
    <property type="nucleotide sequence ID" value="NZ_RFFH01000020.1"/>
</dbReference>
<evidence type="ECO:0000256" key="2">
    <source>
        <dbReference type="ARBA" id="ARBA00008138"/>
    </source>
</evidence>
<keyword evidence="4 7" id="KW-0808">Transferase</keyword>
<protein>
    <recommendedName>
        <fullName evidence="6">S-adenosyl-L-methionine-dependent methyltransferase</fullName>
        <ecNumber evidence="6">2.1.1.-</ecNumber>
    </recommendedName>
</protein>
<dbReference type="OrthoDB" id="9806164at2"/>
<comment type="caution">
    <text evidence="7">The sequence shown here is derived from an EMBL/GenBank/DDBJ whole genome shotgun (WGS) entry which is preliminary data.</text>
</comment>
<comment type="function">
    <text evidence="1 6">Exhibits S-adenosyl-L-methionine-dependent methyltransferase activity.</text>
</comment>
<dbReference type="NCBIfam" id="TIGR00027">
    <property type="entry name" value="mthyl_TIGR00027"/>
    <property type="match status" value="1"/>
</dbReference>
<dbReference type="InterPro" id="IPR011610">
    <property type="entry name" value="SAM_mthyl_Trfase_ML2640-like"/>
</dbReference>
<evidence type="ECO:0000256" key="3">
    <source>
        <dbReference type="ARBA" id="ARBA00022603"/>
    </source>
</evidence>
<evidence type="ECO:0000256" key="1">
    <source>
        <dbReference type="ARBA" id="ARBA00003907"/>
    </source>
</evidence>
<evidence type="ECO:0000256" key="4">
    <source>
        <dbReference type="ARBA" id="ARBA00022679"/>
    </source>
</evidence>
<keyword evidence="5 6" id="KW-0949">S-adenosyl-L-methionine</keyword>
<keyword evidence="8" id="KW-1185">Reference proteome</keyword>
<dbReference type="InterPro" id="IPR029063">
    <property type="entry name" value="SAM-dependent_MTases_sf"/>
</dbReference>
<sequence>MRTDGDSWDIVTSVGLTALGVAAFRALESNDPDGLIRDDYAPWFVAAADEPHFVQLLADPAAAGPRERFGRFMGVRTRFFDEFFAAAWTSGVRQAVILAAGLDARAYRLDWPADMVVYEIDQPLVLEFKHRVLADHRAVPAAERRAIAVDLRDDWPYALAAAGFDPARPTVWSAEGLLPFLPGAAHDALFTRIDARSAPGSSVAADEFTGRVDPATFAALEDKYFGSNPFGTVDIGDLWYDDPREDPADLLSRRGWNVHTANPFDLAAEYGRAVDDLPPELRGLTERMEYVTAEKT</sequence>
<dbReference type="InterPro" id="IPR007213">
    <property type="entry name" value="Ppm1/Ppm2/Tcmp"/>
</dbReference>
<dbReference type="EC" id="2.1.1.-" evidence="6"/>
<dbReference type="EMBL" id="RFFH01000020">
    <property type="protein sequence ID" value="RMI28588.1"/>
    <property type="molecule type" value="Genomic_DNA"/>
</dbReference>
<dbReference type="SUPFAM" id="SSF53335">
    <property type="entry name" value="S-adenosyl-L-methionine-dependent methyltransferases"/>
    <property type="match status" value="1"/>
</dbReference>
<evidence type="ECO:0000256" key="5">
    <source>
        <dbReference type="ARBA" id="ARBA00022691"/>
    </source>
</evidence>
<dbReference type="PANTHER" id="PTHR43619:SF2">
    <property type="entry name" value="S-ADENOSYL-L-METHIONINE-DEPENDENT METHYLTRANSFERASES SUPERFAMILY PROTEIN"/>
    <property type="match status" value="1"/>
</dbReference>
<dbReference type="Gene3D" id="3.40.50.150">
    <property type="entry name" value="Vaccinia Virus protein VP39"/>
    <property type="match status" value="1"/>
</dbReference>
<evidence type="ECO:0000313" key="7">
    <source>
        <dbReference type="EMBL" id="RMI28588.1"/>
    </source>
</evidence>
<proteinExistence type="inferred from homology"/>